<keyword evidence="1" id="KW-1015">Disulfide bond</keyword>
<dbReference type="InterPro" id="IPR000742">
    <property type="entry name" value="EGF"/>
</dbReference>
<comment type="caution">
    <text evidence="4">The sequence shown here is derived from an EMBL/GenBank/DDBJ whole genome shotgun (WGS) entry which is preliminary data.</text>
</comment>
<name>A0A813EZM0_POLGL</name>
<reference evidence="4" key="1">
    <citation type="submission" date="2021-02" db="EMBL/GenBank/DDBJ databases">
        <authorList>
            <person name="Dougan E. K."/>
            <person name="Rhodes N."/>
            <person name="Thang M."/>
            <person name="Chan C."/>
        </authorList>
    </citation>
    <scope>NUCLEOTIDE SEQUENCE</scope>
</reference>
<dbReference type="PROSITE" id="PS00022">
    <property type="entry name" value="EGF_1"/>
    <property type="match status" value="2"/>
</dbReference>
<dbReference type="SUPFAM" id="SSF49265">
    <property type="entry name" value="Fibronectin type III"/>
    <property type="match status" value="1"/>
</dbReference>
<evidence type="ECO:0000313" key="4">
    <source>
        <dbReference type="EMBL" id="CAE8604507.1"/>
    </source>
</evidence>
<keyword evidence="5" id="KW-1185">Reference proteome</keyword>
<comment type="caution">
    <text evidence="1">Lacks conserved residue(s) required for the propagation of feature annotation.</text>
</comment>
<dbReference type="Proteomes" id="UP000654075">
    <property type="component" value="Unassembled WGS sequence"/>
</dbReference>
<dbReference type="Gene3D" id="2.10.25.10">
    <property type="entry name" value="Laminin"/>
    <property type="match status" value="1"/>
</dbReference>
<feature type="domain" description="Fibronectin type-III" evidence="3">
    <location>
        <begin position="122"/>
        <end position="214"/>
    </location>
</feature>
<dbReference type="AlphaFoldDB" id="A0A813EZM0"/>
<feature type="domain" description="EGF-like" evidence="2">
    <location>
        <begin position="208"/>
        <end position="246"/>
    </location>
</feature>
<evidence type="ECO:0000313" key="5">
    <source>
        <dbReference type="Proteomes" id="UP000654075"/>
    </source>
</evidence>
<dbReference type="PROSITE" id="PS01186">
    <property type="entry name" value="EGF_2"/>
    <property type="match status" value="1"/>
</dbReference>
<evidence type="ECO:0008006" key="6">
    <source>
        <dbReference type="Google" id="ProtNLM"/>
    </source>
</evidence>
<keyword evidence="1" id="KW-0245">EGF-like domain</keyword>
<feature type="non-terminal residue" evidence="4">
    <location>
        <position position="1"/>
    </location>
</feature>
<dbReference type="EMBL" id="CAJNNV010016546">
    <property type="protein sequence ID" value="CAE8604507.1"/>
    <property type="molecule type" value="Genomic_DNA"/>
</dbReference>
<gene>
    <name evidence="4" type="ORF">PGLA1383_LOCUS22665</name>
</gene>
<feature type="non-terminal residue" evidence="4">
    <location>
        <position position="288"/>
    </location>
</feature>
<feature type="disulfide bond" evidence="1">
    <location>
        <begin position="236"/>
        <end position="245"/>
    </location>
</feature>
<evidence type="ECO:0000256" key="1">
    <source>
        <dbReference type="PROSITE-ProRule" id="PRU00076"/>
    </source>
</evidence>
<evidence type="ECO:0000259" key="3">
    <source>
        <dbReference type="PROSITE" id="PS50853"/>
    </source>
</evidence>
<accession>A0A813EZM0</accession>
<organism evidence="4 5">
    <name type="scientific">Polarella glacialis</name>
    <name type="common">Dinoflagellate</name>
    <dbReference type="NCBI Taxonomy" id="89957"/>
    <lineage>
        <taxon>Eukaryota</taxon>
        <taxon>Sar</taxon>
        <taxon>Alveolata</taxon>
        <taxon>Dinophyceae</taxon>
        <taxon>Suessiales</taxon>
        <taxon>Suessiaceae</taxon>
        <taxon>Polarella</taxon>
    </lineage>
</organism>
<dbReference type="InterPro" id="IPR013783">
    <property type="entry name" value="Ig-like_fold"/>
</dbReference>
<evidence type="ECO:0000259" key="2">
    <source>
        <dbReference type="PROSITE" id="PS50026"/>
    </source>
</evidence>
<dbReference type="InterPro" id="IPR036116">
    <property type="entry name" value="FN3_sf"/>
</dbReference>
<dbReference type="OrthoDB" id="6130531at2759"/>
<protein>
    <recommendedName>
        <fullName evidence="6">Fibronectin type-III domain-containing protein</fullName>
    </recommendedName>
</protein>
<proteinExistence type="predicted"/>
<sequence length="288" mass="28727">PAAPSIEEIIPEPGGFSVRLAWISDGGANPESFLCRVYSIQGSDPIAEGTVSGLTQGQGVVGISGLVDGLSYVVACIARRTSSSPYSYVIESPASSPSSPVTAGTQTTVTTTLATPSPAASAPAAPTVSSAVVSGDRTVTITVQINSDGGSPVTSYQCQSVEDAALVGISSTPEVAVAGLTTGLEYSFSCRVSNAVGHSAQSGAPSRKVKVCPSCQNNATCARGAPGPGSVWGCDCPEGFTGPLCAQRSCPGNCSNAGDCNHKTGQCSCWSGVSGASCSELEPLQAPL</sequence>
<dbReference type="PROSITE" id="PS50026">
    <property type="entry name" value="EGF_3"/>
    <property type="match status" value="1"/>
</dbReference>
<dbReference type="Gene3D" id="2.60.40.10">
    <property type="entry name" value="Immunoglobulins"/>
    <property type="match status" value="1"/>
</dbReference>
<dbReference type="PROSITE" id="PS50853">
    <property type="entry name" value="FN3"/>
    <property type="match status" value="1"/>
</dbReference>
<dbReference type="InterPro" id="IPR003961">
    <property type="entry name" value="FN3_dom"/>
</dbReference>